<name>A0A0A9TF43_ARUDO</name>
<evidence type="ECO:0000313" key="1">
    <source>
        <dbReference type="EMBL" id="JAD58450.1"/>
    </source>
</evidence>
<sequence length="39" mass="4635">MTLILLCLDQNNSRSRVALTLLVRYRFTLVLMEFLMNMT</sequence>
<dbReference type="EMBL" id="GBRH01239445">
    <property type="protein sequence ID" value="JAD58450.1"/>
    <property type="molecule type" value="Transcribed_RNA"/>
</dbReference>
<reference evidence="1" key="2">
    <citation type="journal article" date="2015" name="Data Brief">
        <title>Shoot transcriptome of the giant reed, Arundo donax.</title>
        <authorList>
            <person name="Barrero R.A."/>
            <person name="Guerrero F.D."/>
            <person name="Moolhuijzen P."/>
            <person name="Goolsby J.A."/>
            <person name="Tidwell J."/>
            <person name="Bellgard S.E."/>
            <person name="Bellgard M.I."/>
        </authorList>
    </citation>
    <scope>NUCLEOTIDE SEQUENCE</scope>
    <source>
        <tissue evidence="1">Shoot tissue taken approximately 20 cm above the soil surface</tissue>
    </source>
</reference>
<accession>A0A0A9TF43</accession>
<dbReference type="AlphaFoldDB" id="A0A0A9TF43"/>
<organism evidence="1">
    <name type="scientific">Arundo donax</name>
    <name type="common">Giant reed</name>
    <name type="synonym">Donax arundinaceus</name>
    <dbReference type="NCBI Taxonomy" id="35708"/>
    <lineage>
        <taxon>Eukaryota</taxon>
        <taxon>Viridiplantae</taxon>
        <taxon>Streptophyta</taxon>
        <taxon>Embryophyta</taxon>
        <taxon>Tracheophyta</taxon>
        <taxon>Spermatophyta</taxon>
        <taxon>Magnoliopsida</taxon>
        <taxon>Liliopsida</taxon>
        <taxon>Poales</taxon>
        <taxon>Poaceae</taxon>
        <taxon>PACMAD clade</taxon>
        <taxon>Arundinoideae</taxon>
        <taxon>Arundineae</taxon>
        <taxon>Arundo</taxon>
    </lineage>
</organism>
<reference evidence="1" key="1">
    <citation type="submission" date="2014-09" db="EMBL/GenBank/DDBJ databases">
        <authorList>
            <person name="Magalhaes I.L.F."/>
            <person name="Oliveira U."/>
            <person name="Santos F.R."/>
            <person name="Vidigal T.H.D.A."/>
            <person name="Brescovit A.D."/>
            <person name="Santos A.J."/>
        </authorList>
    </citation>
    <scope>NUCLEOTIDE SEQUENCE</scope>
    <source>
        <tissue evidence="1">Shoot tissue taken approximately 20 cm above the soil surface</tissue>
    </source>
</reference>
<protein>
    <submittedName>
        <fullName evidence="1">Uncharacterized protein</fullName>
    </submittedName>
</protein>
<proteinExistence type="predicted"/>